<keyword evidence="3" id="KW-1185">Reference proteome</keyword>
<dbReference type="Proteomes" id="UP001583172">
    <property type="component" value="Unassembled WGS sequence"/>
</dbReference>
<feature type="compositionally biased region" description="Polar residues" evidence="1">
    <location>
        <begin position="43"/>
        <end position="53"/>
    </location>
</feature>
<feature type="region of interest" description="Disordered" evidence="1">
    <location>
        <begin position="566"/>
        <end position="746"/>
    </location>
</feature>
<reference evidence="2 3" key="1">
    <citation type="journal article" date="2024" name="Commun. Biol.">
        <title>Comparative genomic analysis of thermophilic fungi reveals convergent evolutionary adaptations and gene losses.</title>
        <authorList>
            <person name="Steindorff A.S."/>
            <person name="Aguilar-Pontes M.V."/>
            <person name="Robinson A.J."/>
            <person name="Andreopoulos B."/>
            <person name="LaButti K."/>
            <person name="Kuo A."/>
            <person name="Mondo S."/>
            <person name="Riley R."/>
            <person name="Otillar R."/>
            <person name="Haridas S."/>
            <person name="Lipzen A."/>
            <person name="Grimwood J."/>
            <person name="Schmutz J."/>
            <person name="Clum A."/>
            <person name="Reid I.D."/>
            <person name="Moisan M.C."/>
            <person name="Butler G."/>
            <person name="Nguyen T.T.M."/>
            <person name="Dewar K."/>
            <person name="Conant G."/>
            <person name="Drula E."/>
            <person name="Henrissat B."/>
            <person name="Hansel C."/>
            <person name="Singer S."/>
            <person name="Hutchinson M.I."/>
            <person name="de Vries R.P."/>
            <person name="Natvig D.O."/>
            <person name="Powell A.J."/>
            <person name="Tsang A."/>
            <person name="Grigoriev I.V."/>
        </authorList>
    </citation>
    <scope>NUCLEOTIDE SEQUENCE [LARGE SCALE GENOMIC DNA]</scope>
    <source>
        <strain evidence="2 3">CBS 620.91</strain>
    </source>
</reference>
<gene>
    <name evidence="2" type="ORF">VTJ49DRAFT_6547</name>
</gene>
<feature type="compositionally biased region" description="Low complexity" evidence="1">
    <location>
        <begin position="607"/>
        <end position="624"/>
    </location>
</feature>
<proteinExistence type="predicted"/>
<evidence type="ECO:0008006" key="4">
    <source>
        <dbReference type="Google" id="ProtNLM"/>
    </source>
</evidence>
<feature type="compositionally biased region" description="Basic and acidic residues" evidence="1">
    <location>
        <begin position="566"/>
        <end position="597"/>
    </location>
</feature>
<feature type="compositionally biased region" description="Basic and acidic residues" evidence="1">
    <location>
        <begin position="1108"/>
        <end position="1118"/>
    </location>
</feature>
<feature type="compositionally biased region" description="Basic and acidic residues" evidence="1">
    <location>
        <begin position="638"/>
        <end position="653"/>
    </location>
</feature>
<feature type="compositionally biased region" description="Pro residues" evidence="1">
    <location>
        <begin position="659"/>
        <end position="679"/>
    </location>
</feature>
<sequence length="1134" mass="124061">MSSSLDEVGSVAESSTGDSVPAGCTTDKQPDTDVTENELVAEENSTADETSSDGPAHEPSASLDEPATDDAHREFPETDADADVSSSRPRSTLGDRKTSLRTEALIQATARAVIAEMEKRKSGDGIAEEDDDMEASLLSTDSHDTYTLGDNNNDAQRSSNSRQSTNLPIRHIPSRSTSSDDTGHEHDDDVFSDRSARSSVYSLDEHRPDDGDAHAKTPQASERYGVSRRDSYASSTGMSAMHPQAGDSPRVSSGFSGISGMSQYDREPFIPTSRDKRLPFRTPSEIQAMQMSSPTPSVFGGSSPRSAKRRSMGGSGTPAQYSPKGRSTPPRFKAGARREAPLVLLHVTLLPLRWVWGEVLNGLDAVMQVQVSGKAGGVELDEAGQVLFEPSEHLKGLRDAWRELQDRVGDTVLERGILIPHPQNDYEVLEERLLEALELPVKKRARILECGHYLGPANIMSYEEEEAELRDDEDEDPEDRHRHWCATCRDEIRYERQAPGKVFRIKVYASNGLMKAGAWEACWKEMERVDVELEPIVDSSVQGELERLAALELELEEQRRQALELERMPELEADHKPELLQDRDPRAPSRLRSELGRVDSPTPSGMQLSLHASSQQRSSSLARSARSETSARCPIDTSEERRRRDEERMREIYGDEPPASSPSPTPAPMRDPTPAPVEPQPAQEQQTQLYQPQQLTAPAAPPMHVGMPMLTDGSNLHQRHPDPYNNHANPYPQPSDPYHHQPAPAADQKRRFTLDENSGFVELLMEAFKVLLRDPKNVAIIVLCVFVVVMMKNPAMRSEAQNQLVHVPAPAPPEPYVAHQPEVTTGQGRVTMQIGSEAKVDDVVGIEPKVDAAAGEVVARATVNQPVEPVVVPAAEVAVPGLPETVEAAEDVPVVDVPSVAVESLPAIEAVEVETIDLGEICLPRGLEYPMTMSDEVPLPAEEEDAQVAVEESEVDVPAPSAQENTAAEECTEDHAELDTEDTAGRCQMDADFDSEVDAELSPSVSSSSVFVPGPLVTERKTVRVFETVTETVRVSVVTETETVSTVVTAIPQTVEETVFETETVRITVSVPVEEQKNKVKGAKGYIGPEGDKAKDDRRGTGTNTVTDNEKIQGRETFQDTSIRAGDVLAQGRL</sequence>
<feature type="compositionally biased region" description="Low complexity" evidence="1">
    <location>
        <begin position="680"/>
        <end position="698"/>
    </location>
</feature>
<comment type="caution">
    <text evidence="2">The sequence shown here is derived from an EMBL/GenBank/DDBJ whole genome shotgun (WGS) entry which is preliminary data.</text>
</comment>
<feature type="region of interest" description="Disordered" evidence="1">
    <location>
        <begin position="1"/>
        <end position="104"/>
    </location>
</feature>
<feature type="compositionally biased region" description="Polar residues" evidence="1">
    <location>
        <begin position="284"/>
        <end position="296"/>
    </location>
</feature>
<evidence type="ECO:0000313" key="2">
    <source>
        <dbReference type="EMBL" id="KAL1841794.1"/>
    </source>
</evidence>
<evidence type="ECO:0000313" key="3">
    <source>
        <dbReference type="Proteomes" id="UP001583172"/>
    </source>
</evidence>
<evidence type="ECO:0000256" key="1">
    <source>
        <dbReference type="SAM" id="MobiDB-lite"/>
    </source>
</evidence>
<accession>A0ABR3VIU6</accession>
<organism evidence="2 3">
    <name type="scientific">Humicola insolens</name>
    <name type="common">Soft-rot fungus</name>
    <dbReference type="NCBI Taxonomy" id="85995"/>
    <lineage>
        <taxon>Eukaryota</taxon>
        <taxon>Fungi</taxon>
        <taxon>Dikarya</taxon>
        <taxon>Ascomycota</taxon>
        <taxon>Pezizomycotina</taxon>
        <taxon>Sordariomycetes</taxon>
        <taxon>Sordariomycetidae</taxon>
        <taxon>Sordariales</taxon>
        <taxon>Chaetomiaceae</taxon>
        <taxon>Mycothermus</taxon>
    </lineage>
</organism>
<feature type="compositionally biased region" description="Polar residues" evidence="1">
    <location>
        <begin position="250"/>
        <end position="262"/>
    </location>
</feature>
<feature type="compositionally biased region" description="Basic and acidic residues" evidence="1">
    <location>
        <begin position="181"/>
        <end position="196"/>
    </location>
</feature>
<feature type="region of interest" description="Disordered" evidence="1">
    <location>
        <begin position="118"/>
        <end position="331"/>
    </location>
</feature>
<feature type="compositionally biased region" description="Basic and acidic residues" evidence="1">
    <location>
        <begin position="203"/>
        <end position="215"/>
    </location>
</feature>
<dbReference type="EMBL" id="JAZGSY010000063">
    <property type="protein sequence ID" value="KAL1841794.1"/>
    <property type="molecule type" value="Genomic_DNA"/>
</dbReference>
<feature type="compositionally biased region" description="Basic and acidic residues" evidence="1">
    <location>
        <begin position="1090"/>
        <end position="1100"/>
    </location>
</feature>
<protein>
    <recommendedName>
        <fullName evidence="4">Pathway-specific nitrogen regulator</fullName>
    </recommendedName>
</protein>
<feature type="compositionally biased region" description="Polar residues" evidence="1">
    <location>
        <begin position="148"/>
        <end position="167"/>
    </location>
</feature>
<feature type="compositionally biased region" description="Basic and acidic residues" evidence="1">
    <location>
        <begin position="264"/>
        <end position="278"/>
    </location>
</feature>
<name>A0ABR3VIU6_HUMIN</name>
<feature type="region of interest" description="Disordered" evidence="1">
    <location>
        <begin position="1083"/>
        <end position="1134"/>
    </location>
</feature>